<accession>A0A2M7T7D4</accession>
<dbReference type="Proteomes" id="UP000230956">
    <property type="component" value="Unassembled WGS sequence"/>
</dbReference>
<dbReference type="SUPFAM" id="SSF82171">
    <property type="entry name" value="DPP6 N-terminal domain-like"/>
    <property type="match status" value="1"/>
</dbReference>
<gene>
    <name evidence="1" type="ORF">COY37_06830</name>
</gene>
<reference evidence="2" key="1">
    <citation type="submission" date="2017-09" db="EMBL/GenBank/DDBJ databases">
        <title>Depth-based differentiation of microbial function through sediment-hosted aquifers and enrichment of novel symbionts in the deep terrestrial subsurface.</title>
        <authorList>
            <person name="Probst A.J."/>
            <person name="Ladd B."/>
            <person name="Jarett J.K."/>
            <person name="Geller-Mcgrath D.E."/>
            <person name="Sieber C.M.K."/>
            <person name="Emerson J.B."/>
            <person name="Anantharaman K."/>
            <person name="Thomas B.C."/>
            <person name="Malmstrom R."/>
            <person name="Stieglmeier M."/>
            <person name="Klingl A."/>
            <person name="Woyke T."/>
            <person name="Ryan C.M."/>
            <person name="Banfield J.F."/>
        </authorList>
    </citation>
    <scope>NUCLEOTIDE SEQUENCE [LARGE SCALE GENOMIC DNA]</scope>
</reference>
<dbReference type="InterPro" id="IPR011659">
    <property type="entry name" value="WD40"/>
</dbReference>
<evidence type="ECO:0008006" key="3">
    <source>
        <dbReference type="Google" id="ProtNLM"/>
    </source>
</evidence>
<evidence type="ECO:0000313" key="2">
    <source>
        <dbReference type="Proteomes" id="UP000230956"/>
    </source>
</evidence>
<organism evidence="1 2">
    <name type="scientific">Candidatus Aquicultor secundus</name>
    <dbReference type="NCBI Taxonomy" id="1973895"/>
    <lineage>
        <taxon>Bacteria</taxon>
        <taxon>Bacillati</taxon>
        <taxon>Actinomycetota</taxon>
        <taxon>Candidatus Aquicultoria</taxon>
        <taxon>Candidatus Aquicultorales</taxon>
        <taxon>Candidatus Aquicultoraceae</taxon>
        <taxon>Candidatus Aquicultor</taxon>
    </lineage>
</organism>
<protein>
    <recommendedName>
        <fullName evidence="3">WD40 repeat domain-containing protein</fullName>
    </recommendedName>
</protein>
<dbReference type="Pfam" id="PF07676">
    <property type="entry name" value="PD40"/>
    <property type="match status" value="1"/>
</dbReference>
<dbReference type="AlphaFoldDB" id="A0A2M7T7D4"/>
<sequence>MSHHPSFKMLLATICFSFALFLLIMTGCVKTPVRQLNNKTAQPSKTWVIYPEGYGGTNQYDLPNKSRLIKVSMDGSKREVLGDFKGQIDDVALSPISGRLAFTAEGTLKVMDLRSKKVVSDIAHKSKTTFIDAKGTKTESFTCSCVNEEIHSPVWSPDGTTLAYIRKHYGLGFNWATLDTLDVKTMYSSQAAQDDGNFVKALLKAWVPGTNSVIVDISENRVDCYRPQHLGVLDLGSYKVKDIVDNTRFVGFWKGPTLLCYDIIPQEYQEKMPSGERSGIRFNARNLGGITVPNSKEVVGPLNHYIKEPVAMAIANAGDVFYADTYVSGTTFRTYRTYRQGKATYHKIPIMDYSRFWRISPLGKRTLVAKEKDYYIRDMWCSQDGRYLAFYRTPFAAAESTGPWRELVQLAVCDTKTAKVKVLADAADGRIGVNRGGPFPTGVSLATYTEH</sequence>
<dbReference type="EMBL" id="PFNG01000163">
    <property type="protein sequence ID" value="PIZ37829.1"/>
    <property type="molecule type" value="Genomic_DNA"/>
</dbReference>
<name>A0A2M7T7D4_9ACTN</name>
<dbReference type="InterPro" id="IPR011042">
    <property type="entry name" value="6-blade_b-propeller_TolB-like"/>
</dbReference>
<dbReference type="RefSeq" id="WP_286678259.1">
    <property type="nucleotide sequence ID" value="NZ_MNXI01000070.1"/>
</dbReference>
<dbReference type="Gene3D" id="2.120.10.30">
    <property type="entry name" value="TolB, C-terminal domain"/>
    <property type="match status" value="1"/>
</dbReference>
<evidence type="ECO:0000313" key="1">
    <source>
        <dbReference type="EMBL" id="PIZ37829.1"/>
    </source>
</evidence>
<comment type="caution">
    <text evidence="1">The sequence shown here is derived from an EMBL/GenBank/DDBJ whole genome shotgun (WGS) entry which is preliminary data.</text>
</comment>
<proteinExistence type="predicted"/>